<keyword evidence="3" id="KW-1185">Reference proteome</keyword>
<feature type="region of interest" description="Disordered" evidence="1">
    <location>
        <begin position="124"/>
        <end position="155"/>
    </location>
</feature>
<organism evidence="2 3">
    <name type="scientific">Coniella lustricola</name>
    <dbReference type="NCBI Taxonomy" id="2025994"/>
    <lineage>
        <taxon>Eukaryota</taxon>
        <taxon>Fungi</taxon>
        <taxon>Dikarya</taxon>
        <taxon>Ascomycota</taxon>
        <taxon>Pezizomycotina</taxon>
        <taxon>Sordariomycetes</taxon>
        <taxon>Sordariomycetidae</taxon>
        <taxon>Diaporthales</taxon>
        <taxon>Schizoparmaceae</taxon>
        <taxon>Coniella</taxon>
    </lineage>
</organism>
<feature type="compositionally biased region" description="Basic and acidic residues" evidence="1">
    <location>
        <begin position="128"/>
        <end position="148"/>
    </location>
</feature>
<sequence>MVEAATLCFSPRERECVCGCVRQGAVPGTSALLPPSFSKTSLATAESINESKGNIMLSDQYKPLSDQNQSICTGSNSGTRTGNRHDKSVIDKELSATSRTRHSDRVMMVVCDAMEARTSPAWHLSLPTRERGERERGNKSPVERKASEGTRCCFR</sequence>
<feature type="compositionally biased region" description="Polar residues" evidence="1">
    <location>
        <begin position="65"/>
        <end position="81"/>
    </location>
</feature>
<protein>
    <submittedName>
        <fullName evidence="2">Uncharacterized protein</fullName>
    </submittedName>
</protein>
<accession>A0A2T3AG68</accession>
<feature type="compositionally biased region" description="Basic and acidic residues" evidence="1">
    <location>
        <begin position="83"/>
        <end position="94"/>
    </location>
</feature>
<dbReference type="InParanoid" id="A0A2T3AG68"/>
<feature type="region of interest" description="Disordered" evidence="1">
    <location>
        <begin position="65"/>
        <end position="99"/>
    </location>
</feature>
<dbReference type="Proteomes" id="UP000241462">
    <property type="component" value="Unassembled WGS sequence"/>
</dbReference>
<evidence type="ECO:0000256" key="1">
    <source>
        <dbReference type="SAM" id="MobiDB-lite"/>
    </source>
</evidence>
<reference evidence="2 3" key="1">
    <citation type="journal article" date="2018" name="Mycol. Prog.">
        <title>Coniella lustricola, a new species from submerged detritus.</title>
        <authorList>
            <person name="Raudabaugh D.B."/>
            <person name="Iturriaga T."/>
            <person name="Carver A."/>
            <person name="Mondo S."/>
            <person name="Pangilinan J."/>
            <person name="Lipzen A."/>
            <person name="He G."/>
            <person name="Amirebrahimi M."/>
            <person name="Grigoriev I.V."/>
            <person name="Miller A.N."/>
        </authorList>
    </citation>
    <scope>NUCLEOTIDE SEQUENCE [LARGE SCALE GENOMIC DNA]</scope>
    <source>
        <strain evidence="2 3">B22-T-1</strain>
    </source>
</reference>
<proteinExistence type="predicted"/>
<evidence type="ECO:0000313" key="3">
    <source>
        <dbReference type="Proteomes" id="UP000241462"/>
    </source>
</evidence>
<dbReference type="AlphaFoldDB" id="A0A2T3AG68"/>
<dbReference type="EMBL" id="KZ678394">
    <property type="protein sequence ID" value="PSR97169.1"/>
    <property type="molecule type" value="Genomic_DNA"/>
</dbReference>
<evidence type="ECO:0000313" key="2">
    <source>
        <dbReference type="EMBL" id="PSR97169.1"/>
    </source>
</evidence>
<gene>
    <name evidence="2" type="ORF">BD289DRAFT_120575</name>
</gene>
<name>A0A2T3AG68_9PEZI</name>